<dbReference type="Pfam" id="PF09697">
    <property type="entry name" value="Porph_ging"/>
    <property type="match status" value="1"/>
</dbReference>
<reference evidence="1 2" key="1">
    <citation type="submission" date="2018-05" db="EMBL/GenBank/DDBJ databases">
        <title>Genome sequencing of Flavobacterium sp. HYN0056.</title>
        <authorList>
            <person name="Yi H."/>
            <person name="Baek C."/>
        </authorList>
    </citation>
    <scope>NUCLEOTIDE SEQUENCE [LARGE SCALE GENOMIC DNA]</scope>
    <source>
        <strain evidence="1 2">HYN0056</strain>
    </source>
</reference>
<dbReference type="KEGG" id="fcr:HYN56_08290"/>
<protein>
    <recommendedName>
        <fullName evidence="3">GLPGLI family protein</fullName>
    </recommendedName>
</protein>
<evidence type="ECO:0008006" key="3">
    <source>
        <dbReference type="Google" id="ProtNLM"/>
    </source>
</evidence>
<dbReference type="NCBIfam" id="TIGR01200">
    <property type="entry name" value="GLPGLI"/>
    <property type="match status" value="1"/>
</dbReference>
<dbReference type="EMBL" id="CP029255">
    <property type="protein sequence ID" value="AWK04232.1"/>
    <property type="molecule type" value="Genomic_DNA"/>
</dbReference>
<sequence length="269" mass="31107">MKIWGDSSKFSKLFFISKFSFFPYKKRSMKKLTLLFFCLFFNVSFSQIKNGSVVYSVTPVETESNLDKMSQGIAPGLMDRVKELDFNLIFDSYNAYFDINKKYKYDKSNETVFAKLKIEFSGEIWQTKDSVYSDVNLGYLGNNLILKKETEKNWILHNETKKIDRFVCYKATTEIVRVAPQKTFRFPITAWYCPEINVPFGPAGFGNLPGLILELQTKDAVFGVKTISINPEEKIEVPKLKKGKILSEKELDGIITRYNDEKNSNNSKR</sequence>
<dbReference type="OrthoDB" id="1429333at2"/>
<keyword evidence="2" id="KW-1185">Reference proteome</keyword>
<accession>A0A2S1YJL8</accession>
<organism evidence="1 2">
    <name type="scientific">Flavobacterium crocinum</name>
    <dbReference type="NCBI Taxonomy" id="2183896"/>
    <lineage>
        <taxon>Bacteria</taxon>
        <taxon>Pseudomonadati</taxon>
        <taxon>Bacteroidota</taxon>
        <taxon>Flavobacteriia</taxon>
        <taxon>Flavobacteriales</taxon>
        <taxon>Flavobacteriaceae</taxon>
        <taxon>Flavobacterium</taxon>
    </lineage>
</organism>
<gene>
    <name evidence="1" type="ORF">HYN56_08290</name>
</gene>
<dbReference type="InterPro" id="IPR005901">
    <property type="entry name" value="GLPGLI"/>
</dbReference>
<proteinExistence type="predicted"/>
<evidence type="ECO:0000313" key="2">
    <source>
        <dbReference type="Proteomes" id="UP000245250"/>
    </source>
</evidence>
<dbReference type="AlphaFoldDB" id="A0A2S1YJL8"/>
<name>A0A2S1YJL8_9FLAO</name>
<evidence type="ECO:0000313" key="1">
    <source>
        <dbReference type="EMBL" id="AWK04232.1"/>
    </source>
</evidence>
<dbReference type="Proteomes" id="UP000245250">
    <property type="component" value="Chromosome"/>
</dbReference>